<comment type="caution">
    <text evidence="2">The sequence shown here is derived from an EMBL/GenBank/DDBJ whole genome shotgun (WGS) entry which is preliminary data.</text>
</comment>
<feature type="non-terminal residue" evidence="2">
    <location>
        <position position="418"/>
    </location>
</feature>
<evidence type="ECO:0000313" key="3">
    <source>
        <dbReference type="Proteomes" id="UP001189429"/>
    </source>
</evidence>
<accession>A0ABN9SR12</accession>
<keyword evidence="3" id="KW-1185">Reference proteome</keyword>
<dbReference type="Proteomes" id="UP001189429">
    <property type="component" value="Unassembled WGS sequence"/>
</dbReference>
<evidence type="ECO:0000256" key="1">
    <source>
        <dbReference type="SAM" id="MobiDB-lite"/>
    </source>
</evidence>
<organism evidence="2 3">
    <name type="scientific">Prorocentrum cordatum</name>
    <dbReference type="NCBI Taxonomy" id="2364126"/>
    <lineage>
        <taxon>Eukaryota</taxon>
        <taxon>Sar</taxon>
        <taxon>Alveolata</taxon>
        <taxon>Dinophyceae</taxon>
        <taxon>Prorocentrales</taxon>
        <taxon>Prorocentraceae</taxon>
        <taxon>Prorocentrum</taxon>
    </lineage>
</organism>
<dbReference type="EMBL" id="CAUYUJ010012669">
    <property type="protein sequence ID" value="CAK0834395.1"/>
    <property type="molecule type" value="Genomic_DNA"/>
</dbReference>
<sequence>MGAANVPAQGMKGLGIWLEHPNHTNDKLAEVWNHAKAKDNPVALGKPDVGGDLGRDPVGTASLFDLPIEHWNYRPRQHIKSVFEVITDAPGMEAAAWDDAKKMVAEGRCKDLPPPLGHNDTEDELPCTMHVLICKNPADPEPHVILKHFTFLGNGRTMAEIKGELIIGDACAIDFRPDSFDRLRTFQIVLERMGGLLSRHWRRGRPSSLRGPVDEGDAAQKQKEFGDATQHIKDEAPLANWTGEQLLRAEQERCNPAPPIANVKKEFVNKGLQILNDRDHFAAKETYYPLLKGDIRKEYMPVVDRIIRTLPGNAALLIGEAKFGKTPLMYIMAMALARCRADCVGEQRGRAVAAPAVRVASEMDFCRGEARKRHEILLQISTKVGETWAPCTFDDGDVADQRPRALNAFFDPTQVEAN</sequence>
<feature type="region of interest" description="Disordered" evidence="1">
    <location>
        <begin position="207"/>
        <end position="226"/>
    </location>
</feature>
<reference evidence="2" key="1">
    <citation type="submission" date="2023-10" db="EMBL/GenBank/DDBJ databases">
        <authorList>
            <person name="Chen Y."/>
            <person name="Shah S."/>
            <person name="Dougan E. K."/>
            <person name="Thang M."/>
            <person name="Chan C."/>
        </authorList>
    </citation>
    <scope>NUCLEOTIDE SEQUENCE [LARGE SCALE GENOMIC DNA]</scope>
</reference>
<gene>
    <name evidence="2" type="ORF">PCOR1329_LOCUS31829</name>
</gene>
<name>A0ABN9SR12_9DINO</name>
<protein>
    <submittedName>
        <fullName evidence="2">Uncharacterized protein</fullName>
    </submittedName>
</protein>
<evidence type="ECO:0000313" key="2">
    <source>
        <dbReference type="EMBL" id="CAK0834395.1"/>
    </source>
</evidence>
<proteinExistence type="predicted"/>